<comment type="similarity">
    <text evidence="8">Belongs to the methyltransferase superfamily.</text>
</comment>
<keyword evidence="7 8" id="KW-0093">Biotin biosynthesis</keyword>
<evidence type="ECO:0000313" key="11">
    <source>
        <dbReference type="Proteomes" id="UP000619743"/>
    </source>
</evidence>
<dbReference type="UniPathway" id="UPA00078"/>
<dbReference type="EC" id="2.1.1.197" evidence="3 8"/>
<dbReference type="Gene3D" id="3.40.50.150">
    <property type="entry name" value="Vaccinia Virus protein VP39"/>
    <property type="match status" value="1"/>
</dbReference>
<dbReference type="GO" id="GO:0008757">
    <property type="term" value="F:S-adenosylmethionine-dependent methyltransferase activity"/>
    <property type="evidence" value="ECO:0007669"/>
    <property type="project" value="InterPro"/>
</dbReference>
<name>A0A8J2U524_9GAMM</name>
<dbReference type="InterPro" id="IPR050602">
    <property type="entry name" value="Malonyl-ACP_OMT"/>
</dbReference>
<dbReference type="SUPFAM" id="SSF53335">
    <property type="entry name" value="S-adenosyl-L-methionine-dependent methyltransferases"/>
    <property type="match status" value="1"/>
</dbReference>
<evidence type="ECO:0000256" key="7">
    <source>
        <dbReference type="ARBA" id="ARBA00022756"/>
    </source>
</evidence>
<dbReference type="PANTHER" id="PTHR13090:SF1">
    <property type="entry name" value="ARGININE-HYDROXYLASE NDUFAF5, MITOCHONDRIAL"/>
    <property type="match status" value="1"/>
</dbReference>
<dbReference type="GO" id="GO:0009102">
    <property type="term" value="P:biotin biosynthetic process"/>
    <property type="evidence" value="ECO:0007669"/>
    <property type="project" value="UniProtKB-UniRule"/>
</dbReference>
<dbReference type="EMBL" id="BMDX01000008">
    <property type="protein sequence ID" value="GGA77816.1"/>
    <property type="molecule type" value="Genomic_DNA"/>
</dbReference>
<dbReference type="GO" id="GO:0010340">
    <property type="term" value="F:carboxyl-O-methyltransferase activity"/>
    <property type="evidence" value="ECO:0007669"/>
    <property type="project" value="UniProtKB-UniRule"/>
</dbReference>
<comment type="caution">
    <text evidence="10">The sequence shown here is derived from an EMBL/GenBank/DDBJ whole genome shotgun (WGS) entry which is preliminary data.</text>
</comment>
<keyword evidence="4 8" id="KW-0489">Methyltransferase</keyword>
<dbReference type="Proteomes" id="UP000619743">
    <property type="component" value="Unassembled WGS sequence"/>
</dbReference>
<protein>
    <recommendedName>
        <fullName evidence="3 8">Malonyl-[acyl-carrier protein] O-methyltransferase</fullName>
        <shortName evidence="8">Malonyl-ACP O-methyltransferase</shortName>
        <ecNumber evidence="3 8">2.1.1.197</ecNumber>
    </recommendedName>
    <alternativeName>
        <fullName evidence="8">Biotin synthesis protein BioC</fullName>
    </alternativeName>
</protein>
<dbReference type="InterPro" id="IPR011814">
    <property type="entry name" value="BioC"/>
</dbReference>
<keyword evidence="6 8" id="KW-0949">S-adenosyl-L-methionine</keyword>
<evidence type="ECO:0000256" key="6">
    <source>
        <dbReference type="ARBA" id="ARBA00022691"/>
    </source>
</evidence>
<gene>
    <name evidence="8 10" type="primary">bioC</name>
    <name evidence="10" type="ORF">GCM10011369_19670</name>
</gene>
<evidence type="ECO:0000259" key="9">
    <source>
        <dbReference type="Pfam" id="PF08241"/>
    </source>
</evidence>
<dbReference type="InterPro" id="IPR013216">
    <property type="entry name" value="Methyltransf_11"/>
</dbReference>
<evidence type="ECO:0000256" key="8">
    <source>
        <dbReference type="HAMAP-Rule" id="MF_00835"/>
    </source>
</evidence>
<feature type="domain" description="Methyltransferase type 11" evidence="9">
    <location>
        <begin position="49"/>
        <end position="139"/>
    </location>
</feature>
<evidence type="ECO:0000256" key="5">
    <source>
        <dbReference type="ARBA" id="ARBA00022679"/>
    </source>
</evidence>
<dbReference type="GO" id="GO:0102130">
    <property type="term" value="F:malonyl-CoA methyltransferase activity"/>
    <property type="evidence" value="ECO:0007669"/>
    <property type="project" value="UniProtKB-EC"/>
</dbReference>
<comment type="function">
    <text evidence="8">Converts the free carboxyl group of a malonyl-thioester to its methyl ester by transfer of a methyl group from S-adenosyl-L-methionine (SAM). It allows to synthesize pimeloyl-ACP via the fatty acid synthetic pathway.</text>
</comment>
<dbReference type="NCBIfam" id="TIGR02072">
    <property type="entry name" value="BioC"/>
    <property type="match status" value="1"/>
</dbReference>
<evidence type="ECO:0000256" key="1">
    <source>
        <dbReference type="ARBA" id="ARBA00000852"/>
    </source>
</evidence>
<dbReference type="RefSeq" id="WP_087505545.1">
    <property type="nucleotide sequence ID" value="NZ_BMDX01000008.1"/>
</dbReference>
<evidence type="ECO:0000313" key="10">
    <source>
        <dbReference type="EMBL" id="GGA77816.1"/>
    </source>
</evidence>
<accession>A0A8J2U524</accession>
<dbReference type="PANTHER" id="PTHR13090">
    <property type="entry name" value="ARGININE-HYDROXYLASE NDUFAF5, MITOCHONDRIAL"/>
    <property type="match status" value="1"/>
</dbReference>
<dbReference type="CDD" id="cd02440">
    <property type="entry name" value="AdoMet_MTases"/>
    <property type="match status" value="1"/>
</dbReference>
<keyword evidence="11" id="KW-1185">Reference proteome</keyword>
<sequence length="256" mass="28553">MTVIEVKPSVARQFSRASKRYHKAATVQQQVGRNLLAYNPVRKAQVAIDLGCGPGSFAPALASVSEQLFAVDLSPAMLQQCRLASDKVVAVQGDAQYLPFTDSSVDLIFSSLALQWVSDLNSVFEEAQRVLKPGGSLVFSCVMEGSLWQLKKSWLKVDDYDHVNRFASVASLEQSVRQAKLHKAIGVVRPHTFWYPDIRTLFSSIRDVGANTVIGAKRKGLIGRHLWQKFHDAYENYRTDEGLPLTYQIYYGVVSK</sequence>
<dbReference type="OrthoDB" id="9760689at2"/>
<dbReference type="GO" id="GO:0032259">
    <property type="term" value="P:methylation"/>
    <property type="evidence" value="ECO:0007669"/>
    <property type="project" value="UniProtKB-KW"/>
</dbReference>
<evidence type="ECO:0000256" key="3">
    <source>
        <dbReference type="ARBA" id="ARBA00012327"/>
    </source>
</evidence>
<dbReference type="Pfam" id="PF08241">
    <property type="entry name" value="Methyltransf_11"/>
    <property type="match status" value="1"/>
</dbReference>
<evidence type="ECO:0000256" key="4">
    <source>
        <dbReference type="ARBA" id="ARBA00022603"/>
    </source>
</evidence>
<dbReference type="AlphaFoldDB" id="A0A8J2U524"/>
<comment type="catalytic activity">
    <reaction evidence="1 8">
        <text>malonyl-[ACP] + S-adenosyl-L-methionine = malonyl-[ACP] methyl ester + S-adenosyl-L-homocysteine</text>
        <dbReference type="Rhea" id="RHEA:17105"/>
        <dbReference type="Rhea" id="RHEA-COMP:9623"/>
        <dbReference type="Rhea" id="RHEA-COMP:9954"/>
        <dbReference type="ChEBI" id="CHEBI:57856"/>
        <dbReference type="ChEBI" id="CHEBI:59789"/>
        <dbReference type="ChEBI" id="CHEBI:78449"/>
        <dbReference type="ChEBI" id="CHEBI:78845"/>
        <dbReference type="EC" id="2.1.1.197"/>
    </reaction>
</comment>
<dbReference type="InterPro" id="IPR029063">
    <property type="entry name" value="SAM-dependent_MTases_sf"/>
</dbReference>
<organism evidence="10 11">
    <name type="scientific">Neiella marina</name>
    <dbReference type="NCBI Taxonomy" id="508461"/>
    <lineage>
        <taxon>Bacteria</taxon>
        <taxon>Pseudomonadati</taxon>
        <taxon>Pseudomonadota</taxon>
        <taxon>Gammaproteobacteria</taxon>
        <taxon>Alteromonadales</taxon>
        <taxon>Echinimonadaceae</taxon>
        <taxon>Neiella</taxon>
    </lineage>
</organism>
<keyword evidence="5 8" id="KW-0808">Transferase</keyword>
<comment type="pathway">
    <text evidence="2 8">Cofactor biosynthesis; biotin biosynthesis.</text>
</comment>
<proteinExistence type="inferred from homology"/>
<reference evidence="11" key="1">
    <citation type="journal article" date="2019" name="Int. J. Syst. Evol. Microbiol.">
        <title>The Global Catalogue of Microorganisms (GCM) 10K type strain sequencing project: providing services to taxonomists for standard genome sequencing and annotation.</title>
        <authorList>
            <consortium name="The Broad Institute Genomics Platform"/>
            <consortium name="The Broad Institute Genome Sequencing Center for Infectious Disease"/>
            <person name="Wu L."/>
            <person name="Ma J."/>
        </authorList>
    </citation>
    <scope>NUCLEOTIDE SEQUENCE [LARGE SCALE GENOMIC DNA]</scope>
    <source>
        <strain evidence="11">CGMCC 1.10130</strain>
    </source>
</reference>
<dbReference type="HAMAP" id="MF_00835">
    <property type="entry name" value="BioC"/>
    <property type="match status" value="1"/>
</dbReference>
<evidence type="ECO:0000256" key="2">
    <source>
        <dbReference type="ARBA" id="ARBA00004746"/>
    </source>
</evidence>